<comment type="caution">
    <text evidence="2">The sequence shown here is derived from an EMBL/GenBank/DDBJ whole genome shotgun (WGS) entry which is preliminary data.</text>
</comment>
<name>A0A8S2RB85_9BILA</name>
<protein>
    <submittedName>
        <fullName evidence="2">Uncharacterized protein</fullName>
    </submittedName>
</protein>
<proteinExistence type="predicted"/>
<evidence type="ECO:0000313" key="1">
    <source>
        <dbReference type="EMBL" id="CAF1343043.1"/>
    </source>
</evidence>
<gene>
    <name evidence="1" type="ORF">OVA965_LOCUS30434</name>
    <name evidence="2" type="ORF">TMI583_LOCUS31235</name>
</gene>
<dbReference type="AlphaFoldDB" id="A0A8S2RB85"/>
<evidence type="ECO:0000313" key="3">
    <source>
        <dbReference type="Proteomes" id="UP000682733"/>
    </source>
</evidence>
<dbReference type="Proteomes" id="UP000677228">
    <property type="component" value="Unassembled WGS sequence"/>
</dbReference>
<accession>A0A8S2RB85</accession>
<sequence>MATSLSSLQCEINGCKRGAVALCLHCSNHICTKHFQEHTQMINQQLHPLIDQLNKLSNKINYLTIADVIDPQQNLEKWRSESHRLIDEIYEKKRCEIEKLIEQDFIKQKNEQMKTIIDLKQKLKIWSDENETTSNEVRIIKQTLEDTEASLLYFQKMFVQIETKPLIIDPDFVFVQTRFITKQQPVHDVSFHLENLKCTNVKTLPIDISEWRLRYCANEEHVLVYNGTSHLYLYDTDLNFIKRRKIKDSYYMDHFERYDVIDMCWCESLKKILLLTDNHLLEFALSNDRIEVIHTVKRQHNFDFSSNFYRCTCSNESLYISYPNGLPLIDEYDLSTFDFLKQWTSPQTCDANAWIESIRCNYSKKQLGLSIMKAREQRIDLREIKTMNFVWSTRIEDVKYLRGLYPLRNNEWFVIESSDDGILFHIHADGTLTSKVKYNGKKRRPILLFN</sequence>
<organism evidence="2 3">
    <name type="scientific">Didymodactylos carnosus</name>
    <dbReference type="NCBI Taxonomy" id="1234261"/>
    <lineage>
        <taxon>Eukaryota</taxon>
        <taxon>Metazoa</taxon>
        <taxon>Spiralia</taxon>
        <taxon>Gnathifera</taxon>
        <taxon>Rotifera</taxon>
        <taxon>Eurotatoria</taxon>
        <taxon>Bdelloidea</taxon>
        <taxon>Philodinida</taxon>
        <taxon>Philodinidae</taxon>
        <taxon>Didymodactylos</taxon>
    </lineage>
</organism>
<dbReference type="EMBL" id="CAJOBA010043742">
    <property type="protein sequence ID" value="CAF4154087.1"/>
    <property type="molecule type" value="Genomic_DNA"/>
</dbReference>
<dbReference type="EMBL" id="CAJNOK010022114">
    <property type="protein sequence ID" value="CAF1343043.1"/>
    <property type="molecule type" value="Genomic_DNA"/>
</dbReference>
<reference evidence="2" key="1">
    <citation type="submission" date="2021-02" db="EMBL/GenBank/DDBJ databases">
        <authorList>
            <person name="Nowell W R."/>
        </authorList>
    </citation>
    <scope>NUCLEOTIDE SEQUENCE</scope>
</reference>
<dbReference type="Proteomes" id="UP000682733">
    <property type="component" value="Unassembled WGS sequence"/>
</dbReference>
<evidence type="ECO:0000313" key="2">
    <source>
        <dbReference type="EMBL" id="CAF4154087.1"/>
    </source>
</evidence>